<accession>A0AAD8HPW9</accession>
<feature type="region of interest" description="Disordered" evidence="1">
    <location>
        <begin position="157"/>
        <end position="207"/>
    </location>
</feature>
<dbReference type="AlphaFoldDB" id="A0AAD8HPW9"/>
<name>A0AAD8HPW9_9APIA</name>
<evidence type="ECO:0000256" key="1">
    <source>
        <dbReference type="SAM" id="MobiDB-lite"/>
    </source>
</evidence>
<evidence type="ECO:0000313" key="3">
    <source>
        <dbReference type="Proteomes" id="UP001237642"/>
    </source>
</evidence>
<feature type="region of interest" description="Disordered" evidence="1">
    <location>
        <begin position="34"/>
        <end position="56"/>
    </location>
</feature>
<keyword evidence="2" id="KW-0238">DNA-binding</keyword>
<gene>
    <name evidence="2" type="ORF">POM88_037291</name>
</gene>
<dbReference type="GO" id="GO:0003677">
    <property type="term" value="F:DNA binding"/>
    <property type="evidence" value="ECO:0007669"/>
    <property type="project" value="UniProtKB-KW"/>
</dbReference>
<dbReference type="Proteomes" id="UP001237642">
    <property type="component" value="Unassembled WGS sequence"/>
</dbReference>
<dbReference type="PANTHER" id="PTHR33871:SF18">
    <property type="entry name" value="F24J8.12 PROTEIN"/>
    <property type="match status" value="1"/>
</dbReference>
<organism evidence="2 3">
    <name type="scientific">Heracleum sosnowskyi</name>
    <dbReference type="NCBI Taxonomy" id="360622"/>
    <lineage>
        <taxon>Eukaryota</taxon>
        <taxon>Viridiplantae</taxon>
        <taxon>Streptophyta</taxon>
        <taxon>Embryophyta</taxon>
        <taxon>Tracheophyta</taxon>
        <taxon>Spermatophyta</taxon>
        <taxon>Magnoliopsida</taxon>
        <taxon>eudicotyledons</taxon>
        <taxon>Gunneridae</taxon>
        <taxon>Pentapetalae</taxon>
        <taxon>asterids</taxon>
        <taxon>campanulids</taxon>
        <taxon>Apiales</taxon>
        <taxon>Apiaceae</taxon>
        <taxon>Apioideae</taxon>
        <taxon>apioid superclade</taxon>
        <taxon>Tordylieae</taxon>
        <taxon>Tordyliinae</taxon>
        <taxon>Heracleum</taxon>
    </lineage>
</organism>
<proteinExistence type="predicted"/>
<sequence length="296" mass="33188">MGSCISKFNSNKKNQEEHIESIVQDKLVISQAPISISTPPPVPETPKPPYPSPLSPTSSISASSFSSFYCATSTNSTSSSNVSLSSSSSSLSSSIICPKERSTFSNDYLRSCVKENPQVIKGKIDRFCDQTPRPNKTCNTKLRNNISTQGKSIVASPRECNKPKKRSRANSPNLTRQKSLRKEAPERASSTPSRIIRSPSPTRRFNSENYNYKATLMNQTQKYKRRPYDLKENSRLNYRATEKENVRSSPKNVSSTYVGVNRMNEEYASHHIGEELPVDHEDINNPHIALDCFIFL</sequence>
<comment type="caution">
    <text evidence="2">The sequence shown here is derived from an EMBL/GenBank/DDBJ whole genome shotgun (WGS) entry which is preliminary data.</text>
</comment>
<keyword evidence="3" id="KW-1185">Reference proteome</keyword>
<dbReference type="PANTHER" id="PTHR33871">
    <property type="entry name" value="OS05G0503100 PROTEIN-RELATED"/>
    <property type="match status" value="1"/>
</dbReference>
<reference evidence="2" key="1">
    <citation type="submission" date="2023-02" db="EMBL/GenBank/DDBJ databases">
        <title>Genome of toxic invasive species Heracleum sosnowskyi carries increased number of genes despite the absence of recent whole-genome duplications.</title>
        <authorList>
            <person name="Schelkunov M."/>
            <person name="Shtratnikova V."/>
            <person name="Makarenko M."/>
            <person name="Klepikova A."/>
            <person name="Omelchenko D."/>
            <person name="Novikova G."/>
            <person name="Obukhova E."/>
            <person name="Bogdanov V."/>
            <person name="Penin A."/>
            <person name="Logacheva M."/>
        </authorList>
    </citation>
    <scope>NUCLEOTIDE SEQUENCE</scope>
    <source>
        <strain evidence="2">Hsosn_3</strain>
        <tissue evidence="2">Leaf</tissue>
    </source>
</reference>
<keyword evidence="2" id="KW-0371">Homeobox</keyword>
<feature type="compositionally biased region" description="Pro residues" evidence="1">
    <location>
        <begin position="38"/>
        <end position="54"/>
    </location>
</feature>
<dbReference type="EMBL" id="JAUIZM010000008">
    <property type="protein sequence ID" value="KAK1371199.1"/>
    <property type="molecule type" value="Genomic_DNA"/>
</dbReference>
<reference evidence="2" key="2">
    <citation type="submission" date="2023-05" db="EMBL/GenBank/DDBJ databases">
        <authorList>
            <person name="Schelkunov M.I."/>
        </authorList>
    </citation>
    <scope>NUCLEOTIDE SEQUENCE</scope>
    <source>
        <strain evidence="2">Hsosn_3</strain>
        <tissue evidence="2">Leaf</tissue>
    </source>
</reference>
<feature type="compositionally biased region" description="Low complexity" evidence="1">
    <location>
        <begin position="189"/>
        <end position="204"/>
    </location>
</feature>
<protein>
    <submittedName>
        <fullName evidence="2">Segmentation polarity homeobox protein engrailed</fullName>
    </submittedName>
</protein>
<evidence type="ECO:0000313" key="2">
    <source>
        <dbReference type="EMBL" id="KAK1371199.1"/>
    </source>
</evidence>